<dbReference type="Gene3D" id="3.40.630.30">
    <property type="match status" value="1"/>
</dbReference>
<dbReference type="InterPro" id="IPR000182">
    <property type="entry name" value="GNAT_dom"/>
</dbReference>
<dbReference type="GO" id="GO:0016747">
    <property type="term" value="F:acyltransferase activity, transferring groups other than amino-acyl groups"/>
    <property type="evidence" value="ECO:0007669"/>
    <property type="project" value="InterPro"/>
</dbReference>
<dbReference type="AlphaFoldDB" id="A0A6H0TKB6"/>
<dbReference type="CDD" id="cd04301">
    <property type="entry name" value="NAT_SF"/>
    <property type="match status" value="1"/>
</dbReference>
<dbReference type="InterPro" id="IPR016181">
    <property type="entry name" value="Acyl_CoA_acyltransferase"/>
</dbReference>
<dbReference type="Pfam" id="PF00583">
    <property type="entry name" value="Acetyltransf_1"/>
    <property type="match status" value="1"/>
</dbReference>
<name>A0A6H0TKB6_BACTU</name>
<evidence type="ECO:0000259" key="1">
    <source>
        <dbReference type="Pfam" id="PF00583"/>
    </source>
</evidence>
<sequence length="251" mass="29272">MKYDLTVVQSLFGPSKKVLNGLPNAVTIEEIEEDVFYNVQTYKEKISRFEEICFNWELKRASIVLNKRFSSYNSSARVLLDADFSLHAAKIEVCRELDDVEALEKQFTYRSIEERLSEKEFKRIWEQCMLNSGNQTSILNIDEHFYSVQTELGKGWEKSCIVFYDKNEPIGLSIPHIETGTESEGRLFYFGVMPHYRGKGISSQLHLQSMGATYYIGSTHTSNEKMQKIFWRNHCSVKTEIELYYKIFNEG</sequence>
<evidence type="ECO:0000313" key="3">
    <source>
        <dbReference type="Proteomes" id="UP000501374"/>
    </source>
</evidence>
<organism evidence="2 3">
    <name type="scientific">Bacillus thuringiensis serovar andalousiensis</name>
    <dbReference type="NCBI Taxonomy" id="257985"/>
    <lineage>
        <taxon>Bacteria</taxon>
        <taxon>Bacillati</taxon>
        <taxon>Bacillota</taxon>
        <taxon>Bacilli</taxon>
        <taxon>Bacillales</taxon>
        <taxon>Bacillaceae</taxon>
        <taxon>Bacillus</taxon>
        <taxon>Bacillus cereus group</taxon>
    </lineage>
</organism>
<gene>
    <name evidence="2" type="ORF">EVG22_17380</name>
</gene>
<protein>
    <submittedName>
        <fullName evidence="2">GNAT family N-acetyltransferase</fullName>
    </submittedName>
</protein>
<dbReference type="Proteomes" id="UP000501374">
    <property type="component" value="Chromosome"/>
</dbReference>
<feature type="domain" description="N-acetyltransferase" evidence="1">
    <location>
        <begin position="151"/>
        <end position="205"/>
    </location>
</feature>
<proteinExistence type="predicted"/>
<accession>A0A6H0TKB6</accession>
<dbReference type="RefSeq" id="WP_172554419.1">
    <property type="nucleotide sequence ID" value="NZ_CP035727.2"/>
</dbReference>
<dbReference type="SUPFAM" id="SSF55729">
    <property type="entry name" value="Acyl-CoA N-acyltransferases (Nat)"/>
    <property type="match status" value="1"/>
</dbReference>
<evidence type="ECO:0000313" key="2">
    <source>
        <dbReference type="EMBL" id="QIW20094.1"/>
    </source>
</evidence>
<keyword evidence="2" id="KW-0808">Transferase</keyword>
<reference evidence="3" key="1">
    <citation type="submission" date="2019-02" db="EMBL/GenBank/DDBJ databases">
        <title>Structural and Functional analysis of Lanthipeptide from Bacillus thuringiensis serovar andalousiensis B23193.</title>
        <authorList>
            <person name="Andreeva J.V."/>
            <person name="Grigoreva A."/>
        </authorList>
    </citation>
    <scope>NUCLEOTIDE SEQUENCE [LARGE SCALE GENOMIC DNA]</scope>
    <source>
        <strain evidence="3">B23193</strain>
    </source>
</reference>
<dbReference type="EMBL" id="CP035727">
    <property type="protein sequence ID" value="QIW20094.1"/>
    <property type="molecule type" value="Genomic_DNA"/>
</dbReference>